<evidence type="ECO:0000256" key="2">
    <source>
        <dbReference type="ARBA" id="ARBA00009142"/>
    </source>
</evidence>
<dbReference type="InterPro" id="IPR052017">
    <property type="entry name" value="TSUP"/>
</dbReference>
<feature type="transmembrane region" description="Helical" evidence="8">
    <location>
        <begin position="229"/>
        <end position="246"/>
    </location>
</feature>
<organism evidence="9">
    <name type="scientific">Ornithinibacillus sp. 4-3</name>
    <dbReference type="NCBI Taxonomy" id="3231488"/>
    <lineage>
        <taxon>Bacteria</taxon>
        <taxon>Bacillati</taxon>
        <taxon>Bacillota</taxon>
        <taxon>Bacilli</taxon>
        <taxon>Bacillales</taxon>
        <taxon>Bacillaceae</taxon>
        <taxon>Ornithinibacillus</taxon>
    </lineage>
</organism>
<evidence type="ECO:0000256" key="6">
    <source>
        <dbReference type="ARBA" id="ARBA00022989"/>
    </source>
</evidence>
<feature type="transmembrane region" description="Helical" evidence="8">
    <location>
        <begin position="99"/>
        <end position="121"/>
    </location>
</feature>
<dbReference type="Pfam" id="PF01925">
    <property type="entry name" value="TauE"/>
    <property type="match status" value="1"/>
</dbReference>
<evidence type="ECO:0000256" key="5">
    <source>
        <dbReference type="ARBA" id="ARBA00022692"/>
    </source>
</evidence>
<feature type="transmembrane region" description="Helical" evidence="8">
    <location>
        <begin position="199"/>
        <end position="217"/>
    </location>
</feature>
<evidence type="ECO:0000313" key="9">
    <source>
        <dbReference type="EMBL" id="XDK31779.1"/>
    </source>
</evidence>
<evidence type="ECO:0000256" key="4">
    <source>
        <dbReference type="ARBA" id="ARBA00022475"/>
    </source>
</evidence>
<proteinExistence type="inferred from homology"/>
<gene>
    <name evidence="9" type="ORF">AB4Y30_12175</name>
</gene>
<feature type="transmembrane region" description="Helical" evidence="8">
    <location>
        <begin position="73"/>
        <end position="93"/>
    </location>
</feature>
<feature type="transmembrane region" description="Helical" evidence="8">
    <location>
        <begin position="169"/>
        <end position="187"/>
    </location>
</feature>
<comment type="similarity">
    <text evidence="2 8">Belongs to the 4-toluene sulfonate uptake permease (TSUP) (TC 2.A.102) family.</text>
</comment>
<protein>
    <recommendedName>
        <fullName evidence="8">Probable membrane transporter protein</fullName>
    </recommendedName>
</protein>
<keyword evidence="4 8" id="KW-1003">Cell membrane</keyword>
<keyword evidence="7 8" id="KW-0472">Membrane</keyword>
<sequence>MSTSIIILIILIVFLGALTRATFGFGEAVVSMPLLALLPIDLHLSISLIALVGLIVALLAAFKDWQQVDRVELKRLVIGAILGIPVGILFILFVPASIIMTALGIFLIIYGSYSLIIRLVIKKEITVKFQTRYLSIPVGFISGILGSAYNSHGVPIVVFGTLKEWTPAVFRGTMQSYFLIVGLFIVASHAIGGLWSIDTFILFGLSLPFILLAARLGRWIYEHIPSEKFIHLIFILLVILGVLLLIK</sequence>
<dbReference type="GO" id="GO:0005886">
    <property type="term" value="C:plasma membrane"/>
    <property type="evidence" value="ECO:0007669"/>
    <property type="project" value="UniProtKB-SubCell"/>
</dbReference>
<name>A0AB39HI70_9BACI</name>
<comment type="subcellular location">
    <subcellularLocation>
        <location evidence="1 8">Cell membrane</location>
        <topology evidence="1 8">Multi-pass membrane protein</topology>
    </subcellularLocation>
</comment>
<feature type="transmembrane region" description="Helical" evidence="8">
    <location>
        <begin position="42"/>
        <end position="61"/>
    </location>
</feature>
<dbReference type="EMBL" id="CP162599">
    <property type="protein sequence ID" value="XDK31779.1"/>
    <property type="molecule type" value="Genomic_DNA"/>
</dbReference>
<dbReference type="InterPro" id="IPR002781">
    <property type="entry name" value="TM_pro_TauE-like"/>
</dbReference>
<accession>A0AB39HI70</accession>
<evidence type="ECO:0000256" key="1">
    <source>
        <dbReference type="ARBA" id="ARBA00004651"/>
    </source>
</evidence>
<keyword evidence="6 8" id="KW-1133">Transmembrane helix</keyword>
<evidence type="ECO:0000256" key="8">
    <source>
        <dbReference type="RuleBase" id="RU363041"/>
    </source>
</evidence>
<dbReference type="PANTHER" id="PTHR30269:SF37">
    <property type="entry name" value="MEMBRANE TRANSPORTER PROTEIN"/>
    <property type="match status" value="1"/>
</dbReference>
<reference evidence="9" key="1">
    <citation type="submission" date="2024-07" db="EMBL/GenBank/DDBJ databases">
        <title>Halotolerant mesophilic bacterium Ornithinibacillus sp. 4-3, sp. nov., isolated from soil.</title>
        <authorList>
            <person name="Sidarenka A.V."/>
            <person name="Guliayeva D.E."/>
            <person name="Leanovich S.I."/>
            <person name="Hileuskaya K.S."/>
            <person name="Akhremchuk A.E."/>
            <person name="Sikolenko M.A."/>
            <person name="Valentovich L.N."/>
        </authorList>
    </citation>
    <scope>NUCLEOTIDE SEQUENCE</scope>
    <source>
        <strain evidence="9">4-3</strain>
    </source>
</reference>
<feature type="transmembrane region" description="Helical" evidence="8">
    <location>
        <begin position="133"/>
        <end position="149"/>
    </location>
</feature>
<keyword evidence="5 8" id="KW-0812">Transmembrane</keyword>
<dbReference type="PANTHER" id="PTHR30269">
    <property type="entry name" value="TRANSMEMBRANE PROTEIN YFCA"/>
    <property type="match status" value="1"/>
</dbReference>
<evidence type="ECO:0000256" key="7">
    <source>
        <dbReference type="ARBA" id="ARBA00023136"/>
    </source>
</evidence>
<keyword evidence="3" id="KW-0813">Transport</keyword>
<dbReference type="AlphaFoldDB" id="A0AB39HI70"/>
<dbReference type="RefSeq" id="WP_368652503.1">
    <property type="nucleotide sequence ID" value="NZ_CP162599.1"/>
</dbReference>
<evidence type="ECO:0000256" key="3">
    <source>
        <dbReference type="ARBA" id="ARBA00022448"/>
    </source>
</evidence>